<dbReference type="OrthoDB" id="9811314at2"/>
<evidence type="ECO:0000256" key="1">
    <source>
        <dbReference type="ARBA" id="ARBA00007261"/>
    </source>
</evidence>
<feature type="domain" description="Peptidase M16 N-terminal" evidence="2">
    <location>
        <begin position="72"/>
        <end position="217"/>
    </location>
</feature>
<dbReference type="SUPFAM" id="SSF63411">
    <property type="entry name" value="LuxS/MPP-like metallohydrolase"/>
    <property type="match status" value="4"/>
</dbReference>
<evidence type="ECO:0000313" key="4">
    <source>
        <dbReference type="EMBL" id="TQV87449.1"/>
    </source>
</evidence>
<dbReference type="GO" id="GO:0046872">
    <property type="term" value="F:metal ion binding"/>
    <property type="evidence" value="ECO:0007669"/>
    <property type="project" value="InterPro"/>
</dbReference>
<dbReference type="InterPro" id="IPR011765">
    <property type="entry name" value="Pept_M16_N"/>
</dbReference>
<dbReference type="InterPro" id="IPR050361">
    <property type="entry name" value="MPP/UQCRC_Complex"/>
</dbReference>
<evidence type="ECO:0000259" key="3">
    <source>
        <dbReference type="Pfam" id="PF05193"/>
    </source>
</evidence>
<comment type="similarity">
    <text evidence="1">Belongs to the peptidase M16 family.</text>
</comment>
<feature type="domain" description="Peptidase M16 C-terminal" evidence="3">
    <location>
        <begin position="234"/>
        <end position="406"/>
    </location>
</feature>
<dbReference type="InterPro" id="IPR007863">
    <property type="entry name" value="Peptidase_M16_C"/>
</dbReference>
<organism evidence="4 5">
    <name type="scientific">Aliikangiella coralliicola</name>
    <dbReference type="NCBI Taxonomy" id="2592383"/>
    <lineage>
        <taxon>Bacteria</taxon>
        <taxon>Pseudomonadati</taxon>
        <taxon>Pseudomonadota</taxon>
        <taxon>Gammaproteobacteria</taxon>
        <taxon>Oceanospirillales</taxon>
        <taxon>Pleioneaceae</taxon>
        <taxon>Aliikangiella</taxon>
    </lineage>
</organism>
<dbReference type="InterPro" id="IPR011249">
    <property type="entry name" value="Metalloenz_LuxS/M16"/>
</dbReference>
<keyword evidence="5" id="KW-1185">Reference proteome</keyword>
<proteinExistence type="inferred from homology"/>
<dbReference type="EMBL" id="VIKS01000008">
    <property type="protein sequence ID" value="TQV87449.1"/>
    <property type="molecule type" value="Genomic_DNA"/>
</dbReference>
<dbReference type="Proteomes" id="UP000315439">
    <property type="component" value="Unassembled WGS sequence"/>
</dbReference>
<dbReference type="Gene3D" id="3.30.830.10">
    <property type="entry name" value="Metalloenzyme, LuxS/M16 peptidase-like"/>
    <property type="match status" value="4"/>
</dbReference>
<dbReference type="PROSITE" id="PS51257">
    <property type="entry name" value="PROKAR_LIPOPROTEIN"/>
    <property type="match status" value="1"/>
</dbReference>
<feature type="domain" description="Peptidase M16 C-terminal" evidence="3">
    <location>
        <begin position="655"/>
        <end position="848"/>
    </location>
</feature>
<dbReference type="Pfam" id="PF00675">
    <property type="entry name" value="Peptidase_M16"/>
    <property type="match status" value="1"/>
</dbReference>
<comment type="caution">
    <text evidence="4">The sequence shown here is derived from an EMBL/GenBank/DDBJ whole genome shotgun (WGS) entry which is preliminary data.</text>
</comment>
<dbReference type="Pfam" id="PF05193">
    <property type="entry name" value="Peptidase_M16_C"/>
    <property type="match status" value="2"/>
</dbReference>
<dbReference type="PANTHER" id="PTHR11851:SF49">
    <property type="entry name" value="MITOCHONDRIAL-PROCESSING PEPTIDASE SUBUNIT ALPHA"/>
    <property type="match status" value="1"/>
</dbReference>
<dbReference type="AlphaFoldDB" id="A0A545UDA6"/>
<name>A0A545UDA6_9GAMM</name>
<gene>
    <name evidence="4" type="ORF">FLL46_12555</name>
</gene>
<dbReference type="PANTHER" id="PTHR11851">
    <property type="entry name" value="METALLOPROTEASE"/>
    <property type="match status" value="1"/>
</dbReference>
<sequence>MKNAIGIGGEKASLFRKGLSLCLLAGMISSCTTVNNTTASANVSSKQSNNAAAEKIFNLPYHMETLENGLKVIVVKTDYPDLVSLQIPMQTGSRNEVEPGKSGFAHFFEHMMFKGTKNFPQAEYSKILKNAGVDGNAYTSDDLTNYHISFPKEHLEKMLMLEADRFQNLFYTEAEFRTEALAVKGEYLKNSSSPFRKMFEGIRDLAFKQHTYKHTTMGFLRDIEDMPNQFDYSKTFFKRWYTPQFASVIVVGDVDVNKTVDWVKKYWGVWKTQKTEVSIPKEPPQEKQIYQHLQFEKTPNTYITMAFRGPALDENKKDKPSLDLLSEAYFSESSDLYRDLVIDRQMVQFVGAYFPDRKDPQLLYIYTQLKDEKYAEEVKQAITKTLIRARTELLDEKRLNDIKNNLKYSFARTLDSTDSIASTLASYVHFERDPEFLNRLYRTFAKITPQDIKRYATTYFTDDNLTMVTMSPKAALAKFDGRVDLDRASKNTHQPNVQIKTLLQPTSSDLIDISWWFNTGTAQDPQGKKGLAALTAMMIADGGTVSRTYNDIQQAMYPLAGRFGFRVDKEIFIFNGSVHRDNLAQWYGLVSEQMLQPGWREEDFKRLKDQLINNIENSLKSSNDEELGKEVLYEALYAGHSYGALNSGHVDDIKKLTLNDVKDFYQTQLTQNNLTLAIAGNYPKTFKNKIVSDMAKLPQWKKMPSTIAAAPKLKGRHATIVEKNTLSTAVSFGFPIDVKRGDEDWVALWLVRSWLGEHRNSNSYLYQRIRALRGMNYGDYAYIEYFPSGMFTTKPVVNVPRSQQIFQVWIRPLRSANDAHFATRTAMWEMEKLIKNGLTQEQFESTKNFLRNYVPQLVDSQSRILGYAVDSKFYDTEGFVDYVRKGLDQLTLDKVNQVIKKHLQLENMHFVFITKDAKDMKKRLAEEQNSPMKYNSEKPAEIVSEDKIIAKYPLKIDSKNIEIKSIESVFK</sequence>
<reference evidence="4 5" key="1">
    <citation type="submission" date="2019-07" db="EMBL/GenBank/DDBJ databases">
        <title>Draft genome for Aliikangiella sp. M105.</title>
        <authorList>
            <person name="Wang G."/>
        </authorList>
    </citation>
    <scope>NUCLEOTIDE SEQUENCE [LARGE SCALE GENOMIC DNA]</scope>
    <source>
        <strain evidence="4 5">M105</strain>
    </source>
</reference>
<accession>A0A545UDA6</accession>
<evidence type="ECO:0000313" key="5">
    <source>
        <dbReference type="Proteomes" id="UP000315439"/>
    </source>
</evidence>
<protein>
    <submittedName>
        <fullName evidence="4">Insulinase family protein</fullName>
    </submittedName>
</protein>
<evidence type="ECO:0000259" key="2">
    <source>
        <dbReference type="Pfam" id="PF00675"/>
    </source>
</evidence>